<evidence type="ECO:0000256" key="11">
    <source>
        <dbReference type="SAM" id="Phobius"/>
    </source>
</evidence>
<dbReference type="Gene3D" id="3.40.710.10">
    <property type="entry name" value="DD-peptidase/beta-lactamase superfamily"/>
    <property type="match status" value="1"/>
</dbReference>
<dbReference type="AlphaFoldDB" id="A0AAP2RFH7"/>
<comment type="subcellular location">
    <subcellularLocation>
        <location evidence="2">Cell membrane</location>
    </subcellularLocation>
    <subcellularLocation>
        <location evidence="1">Membrane</location>
        <topology evidence="1">Single-pass membrane protein</topology>
    </subcellularLocation>
</comment>
<dbReference type="SUPFAM" id="SSF56519">
    <property type="entry name" value="Penicillin binding protein dimerisation domain"/>
    <property type="match status" value="1"/>
</dbReference>
<evidence type="ECO:0000313" key="14">
    <source>
        <dbReference type="EMBL" id="MCD2491047.1"/>
    </source>
</evidence>
<protein>
    <submittedName>
        <fullName evidence="14">Penicillin-binding protein</fullName>
    </submittedName>
</protein>
<dbReference type="InterPro" id="IPR001460">
    <property type="entry name" value="PCN-bd_Tpept"/>
</dbReference>
<dbReference type="GO" id="GO:0008360">
    <property type="term" value="P:regulation of cell shape"/>
    <property type="evidence" value="ECO:0007669"/>
    <property type="project" value="UniProtKB-KW"/>
</dbReference>
<dbReference type="RefSeq" id="WP_231061011.1">
    <property type="nucleotide sequence ID" value="NZ_JAJNOR010000001.1"/>
</dbReference>
<evidence type="ECO:0000313" key="15">
    <source>
        <dbReference type="Proteomes" id="UP001299265"/>
    </source>
</evidence>
<evidence type="ECO:0000256" key="1">
    <source>
        <dbReference type="ARBA" id="ARBA00004167"/>
    </source>
</evidence>
<keyword evidence="10" id="KW-0961">Cell wall biogenesis/degradation</keyword>
<evidence type="ECO:0000259" key="13">
    <source>
        <dbReference type="Pfam" id="PF03717"/>
    </source>
</evidence>
<evidence type="ECO:0000259" key="12">
    <source>
        <dbReference type="Pfam" id="PF00905"/>
    </source>
</evidence>
<evidence type="ECO:0000256" key="7">
    <source>
        <dbReference type="ARBA" id="ARBA00022984"/>
    </source>
</evidence>
<evidence type="ECO:0000256" key="9">
    <source>
        <dbReference type="ARBA" id="ARBA00023136"/>
    </source>
</evidence>
<keyword evidence="5 11" id="KW-0812">Transmembrane</keyword>
<feature type="domain" description="Penicillin-binding protein transpeptidase" evidence="12">
    <location>
        <begin position="612"/>
        <end position="939"/>
    </location>
</feature>
<evidence type="ECO:0000256" key="8">
    <source>
        <dbReference type="ARBA" id="ARBA00022989"/>
    </source>
</evidence>
<dbReference type="InterPro" id="IPR005311">
    <property type="entry name" value="PBP_dimer"/>
</dbReference>
<keyword evidence="9 11" id="KW-0472">Membrane</keyword>
<sequence>MFSEIWEVLVSGIKRVVKSRLFVVSIIFIAMFTSLVFRLFKLQIVEGADYQENYVQKTLKTVNVSGTRGNIYDRNGNLLAYNKLAYAVTVGDTGVYANGYQRNEMLLRLIPILEKHGETLITSLSITLDENGVPQYTTSTEEERRRFLRDVYGLKSTDGLDDENGKYPSNISAADLFEKLKERYGIGTNQDKTTYEIEDTMALKLMNIRYAMALNAYRRYDAVTVASDVKLETVADIKEHSDELREVNVEEETIRVYNDSYAFAHILGYTGKADQEELEELQGQNDSYELNDVVGKSGIESAMELDLTGIKGSQTMYLDSEGRILEVTDTVDPEAGSDVYLTIDRDLQVGIYALIEQSLAGILVAKLTDDESYVITDDTDTSDIKIPVKNAYYQFINNNILSMSHFAADDASDLEKSIYDRFVDRKASVIPELLSHLSSIEAPTFDKCEKSMQDYQDYVFDYMRDNSFFLEGSLNSEDEIYLGWVNETISFHDFLYHAVESNWIDTTKLSTQEKYTSTDDTFQSLVNTLAAAMDSDVGFHKLIYKYLIEDDVISGRELCLCLYEQGVLEYDEAAIASLSEGGKKAAFNFLKEKIANLELTPAQMALDPCSASCIITDVKTGEVKALVTYPGYDINKFSGSIDVAYYNQLYNDLSQPFLNRATQVETAPGSIFKVLTTAIGLEEGVITEAEEIDDTGVFEKQGLHLRCWQAGGHGKLSVIGAIAQSCNYYFSEVGYRLSQSNGNYDGDKGIATIQKYASMFGLGTKSGVEIAESEPHITDQNPIPSSIGQGTHTYANIHLSRYLTAVASSGNLYKYSLISKVQKNSGEVTQEYTPQLEGHVELAQSTWDAMHNGMEAVVGPAGTYFTTFANSPIKTEIGFAGKSGTAEQAKQRANHGTFIGYAPARIQETDPYVEPEVAVSVSIPNGYGASNAAAIAEKALRLQYGYITLQSILEENHAADANDYIPE</sequence>
<keyword evidence="8 11" id="KW-1133">Transmembrane helix</keyword>
<dbReference type="InterPro" id="IPR012338">
    <property type="entry name" value="Beta-lactam/transpept-like"/>
</dbReference>
<evidence type="ECO:0000256" key="4">
    <source>
        <dbReference type="ARBA" id="ARBA00022475"/>
    </source>
</evidence>
<dbReference type="EMBL" id="JAJNOR010000001">
    <property type="protein sequence ID" value="MCD2491047.1"/>
    <property type="molecule type" value="Genomic_DNA"/>
</dbReference>
<dbReference type="InterPro" id="IPR050515">
    <property type="entry name" value="Beta-lactam/transpept"/>
</dbReference>
<dbReference type="SUPFAM" id="SSF56601">
    <property type="entry name" value="beta-lactamase/transpeptidase-like"/>
    <property type="match status" value="1"/>
</dbReference>
<dbReference type="GO" id="GO:0008658">
    <property type="term" value="F:penicillin binding"/>
    <property type="evidence" value="ECO:0007669"/>
    <property type="project" value="InterPro"/>
</dbReference>
<keyword evidence="15" id="KW-1185">Reference proteome</keyword>
<evidence type="ECO:0000256" key="10">
    <source>
        <dbReference type="ARBA" id="ARBA00023316"/>
    </source>
</evidence>
<keyword evidence="4" id="KW-1003">Cell membrane</keyword>
<evidence type="ECO:0000256" key="5">
    <source>
        <dbReference type="ARBA" id="ARBA00022692"/>
    </source>
</evidence>
<comment type="similarity">
    <text evidence="3">Belongs to the transpeptidase family.</text>
</comment>
<keyword evidence="7" id="KW-0573">Peptidoglycan synthesis</keyword>
<dbReference type="Proteomes" id="UP001299265">
    <property type="component" value="Unassembled WGS sequence"/>
</dbReference>
<accession>A0AAP2RFH7</accession>
<name>A0AAP2RFH7_9FIRM</name>
<keyword evidence="6" id="KW-0133">Cell shape</keyword>
<dbReference type="Pfam" id="PF03717">
    <property type="entry name" value="PBP_dimer"/>
    <property type="match status" value="1"/>
</dbReference>
<evidence type="ECO:0000256" key="6">
    <source>
        <dbReference type="ARBA" id="ARBA00022960"/>
    </source>
</evidence>
<feature type="transmembrane region" description="Helical" evidence="11">
    <location>
        <begin position="21"/>
        <end position="40"/>
    </location>
</feature>
<dbReference type="PANTHER" id="PTHR30627">
    <property type="entry name" value="PEPTIDOGLYCAN D,D-TRANSPEPTIDASE"/>
    <property type="match status" value="1"/>
</dbReference>
<organism evidence="14 15">
    <name type="scientific">Lientehia hominis</name>
    <dbReference type="NCBI Taxonomy" id="2897778"/>
    <lineage>
        <taxon>Bacteria</taxon>
        <taxon>Bacillati</taxon>
        <taxon>Bacillota</taxon>
        <taxon>Clostridia</taxon>
        <taxon>Lachnospirales</taxon>
        <taxon>Lachnospiraceae</taxon>
        <taxon>Lientehia</taxon>
    </lineage>
</organism>
<evidence type="ECO:0000256" key="2">
    <source>
        <dbReference type="ARBA" id="ARBA00004236"/>
    </source>
</evidence>
<reference evidence="14 15" key="1">
    <citation type="submission" date="2021-11" db="EMBL/GenBank/DDBJ databases">
        <title>Lacrimispora sp. nov. NSJ-141 isolated from human feces.</title>
        <authorList>
            <person name="Abdugheni R."/>
        </authorList>
    </citation>
    <scope>NUCLEOTIDE SEQUENCE [LARGE SCALE GENOMIC DNA]</scope>
    <source>
        <strain evidence="14 15">NSJ-141</strain>
    </source>
</reference>
<dbReference type="PANTHER" id="PTHR30627:SF2">
    <property type="entry name" value="PEPTIDOGLYCAN D,D-TRANSPEPTIDASE MRDA"/>
    <property type="match status" value="1"/>
</dbReference>
<comment type="caution">
    <text evidence="14">The sequence shown here is derived from an EMBL/GenBank/DDBJ whole genome shotgun (WGS) entry which is preliminary data.</text>
</comment>
<feature type="domain" description="Penicillin-binding protein dimerisation" evidence="13">
    <location>
        <begin position="65"/>
        <end position="327"/>
    </location>
</feature>
<dbReference type="GO" id="GO:0071555">
    <property type="term" value="P:cell wall organization"/>
    <property type="evidence" value="ECO:0007669"/>
    <property type="project" value="UniProtKB-KW"/>
</dbReference>
<dbReference type="GO" id="GO:0071972">
    <property type="term" value="F:peptidoglycan L,D-transpeptidase activity"/>
    <property type="evidence" value="ECO:0007669"/>
    <property type="project" value="TreeGrafter"/>
</dbReference>
<dbReference type="GO" id="GO:0009252">
    <property type="term" value="P:peptidoglycan biosynthetic process"/>
    <property type="evidence" value="ECO:0007669"/>
    <property type="project" value="UniProtKB-KW"/>
</dbReference>
<dbReference type="InterPro" id="IPR036138">
    <property type="entry name" value="PBP_dimer_sf"/>
</dbReference>
<proteinExistence type="inferred from homology"/>
<gene>
    <name evidence="14" type="ORF">LQE92_00220</name>
</gene>
<dbReference type="Pfam" id="PF00905">
    <property type="entry name" value="Transpeptidase"/>
    <property type="match status" value="1"/>
</dbReference>
<evidence type="ECO:0000256" key="3">
    <source>
        <dbReference type="ARBA" id="ARBA00007171"/>
    </source>
</evidence>
<dbReference type="GO" id="GO:0005886">
    <property type="term" value="C:plasma membrane"/>
    <property type="evidence" value="ECO:0007669"/>
    <property type="project" value="UniProtKB-SubCell"/>
</dbReference>
<dbReference type="Gene3D" id="3.90.1310.10">
    <property type="entry name" value="Penicillin-binding protein 2a (Domain 2)"/>
    <property type="match status" value="1"/>
</dbReference>